<evidence type="ECO:0000256" key="9">
    <source>
        <dbReference type="RuleBase" id="RU003722"/>
    </source>
</evidence>
<feature type="transmembrane region" description="Helical" evidence="10">
    <location>
        <begin position="794"/>
        <end position="813"/>
    </location>
</feature>
<dbReference type="PANTHER" id="PTHR10110">
    <property type="entry name" value="SODIUM/HYDROGEN EXCHANGER"/>
    <property type="match status" value="1"/>
</dbReference>
<dbReference type="EMBL" id="LXWW01000255">
    <property type="protein sequence ID" value="OAO14364.1"/>
    <property type="molecule type" value="Genomic_DNA"/>
</dbReference>
<keyword evidence="4 10" id="KW-1133">Transmembrane helix</keyword>
<dbReference type="InterPro" id="IPR018422">
    <property type="entry name" value="Cation/H_exchanger_CPA1"/>
</dbReference>
<comment type="subcellular location">
    <subcellularLocation>
        <location evidence="1">Membrane</location>
        <topology evidence="1">Multi-pass membrane protein</topology>
    </subcellularLocation>
</comment>
<evidence type="ECO:0000259" key="12">
    <source>
        <dbReference type="Pfam" id="PF01094"/>
    </source>
</evidence>
<feature type="transmembrane region" description="Helical" evidence="10">
    <location>
        <begin position="582"/>
        <end position="601"/>
    </location>
</feature>
<dbReference type="PRINTS" id="PR01084">
    <property type="entry name" value="NAHEXCHNGR"/>
</dbReference>
<keyword evidence="8 9" id="KW-0739">Sodium transport</keyword>
<feature type="transmembrane region" description="Helical" evidence="10">
    <location>
        <begin position="607"/>
        <end position="629"/>
    </location>
</feature>
<evidence type="ECO:0000256" key="5">
    <source>
        <dbReference type="ARBA" id="ARBA00023053"/>
    </source>
</evidence>
<evidence type="ECO:0000256" key="4">
    <source>
        <dbReference type="ARBA" id="ARBA00022989"/>
    </source>
</evidence>
<feature type="domain" description="Receptor ligand binding region" evidence="12">
    <location>
        <begin position="2"/>
        <end position="358"/>
    </location>
</feature>
<feature type="transmembrane region" description="Helical" evidence="10">
    <location>
        <begin position="496"/>
        <end position="518"/>
    </location>
</feature>
<evidence type="ECO:0000313" key="14">
    <source>
        <dbReference type="Proteomes" id="UP000078348"/>
    </source>
</evidence>
<evidence type="ECO:0000256" key="2">
    <source>
        <dbReference type="ARBA" id="ARBA00022448"/>
    </source>
</evidence>
<dbReference type="GO" id="GO:0098719">
    <property type="term" value="P:sodium ion import across plasma membrane"/>
    <property type="evidence" value="ECO:0007669"/>
    <property type="project" value="TreeGrafter"/>
</dbReference>
<dbReference type="AlphaFoldDB" id="A0A196SEE2"/>
<comment type="caution">
    <text evidence="13">The sequence shown here is derived from an EMBL/GenBank/DDBJ whole genome shotgun (WGS) entry which is preliminary data.</text>
</comment>
<keyword evidence="2 9" id="KW-0813">Transport</keyword>
<evidence type="ECO:0000259" key="11">
    <source>
        <dbReference type="Pfam" id="PF00999"/>
    </source>
</evidence>
<proteinExistence type="inferred from homology"/>
<dbReference type="InterPro" id="IPR004709">
    <property type="entry name" value="NaH_exchanger"/>
</dbReference>
<organism evidence="13 14">
    <name type="scientific">Blastocystis sp. subtype 1 (strain ATCC 50177 / NandII)</name>
    <dbReference type="NCBI Taxonomy" id="478820"/>
    <lineage>
        <taxon>Eukaryota</taxon>
        <taxon>Sar</taxon>
        <taxon>Stramenopiles</taxon>
        <taxon>Bigyra</taxon>
        <taxon>Opalozoa</taxon>
        <taxon>Opalinata</taxon>
        <taxon>Blastocystidae</taxon>
        <taxon>Blastocystis</taxon>
    </lineage>
</organism>
<dbReference type="GO" id="GO:0005886">
    <property type="term" value="C:plasma membrane"/>
    <property type="evidence" value="ECO:0007669"/>
    <property type="project" value="TreeGrafter"/>
</dbReference>
<dbReference type="GO" id="GO:0051453">
    <property type="term" value="P:regulation of intracellular pH"/>
    <property type="evidence" value="ECO:0007669"/>
    <property type="project" value="TreeGrafter"/>
</dbReference>
<feature type="domain" description="Cation/H+ exchanger transmembrane" evidence="11">
    <location>
        <begin position="420"/>
        <end position="809"/>
    </location>
</feature>
<dbReference type="STRING" id="478820.A0A196SEE2"/>
<keyword evidence="6 9" id="KW-0406">Ion transport</keyword>
<keyword evidence="14" id="KW-1185">Reference proteome</keyword>
<reference evidence="13 14" key="1">
    <citation type="submission" date="2016-05" db="EMBL/GenBank/DDBJ databases">
        <title>Nuclear genome of Blastocystis sp. subtype 1 NandII.</title>
        <authorList>
            <person name="Gentekaki E."/>
            <person name="Curtis B."/>
            <person name="Stairs C."/>
            <person name="Eme L."/>
            <person name="Herman E."/>
            <person name="Klimes V."/>
            <person name="Arias M.C."/>
            <person name="Elias M."/>
            <person name="Hilliou F."/>
            <person name="Klute M."/>
            <person name="Malik S.-B."/>
            <person name="Pightling A."/>
            <person name="Rachubinski R."/>
            <person name="Salas D."/>
            <person name="Schlacht A."/>
            <person name="Suga H."/>
            <person name="Archibald J."/>
            <person name="Ball S.G."/>
            <person name="Clark G."/>
            <person name="Dacks J."/>
            <person name="Van Der Giezen M."/>
            <person name="Tsaousis A."/>
            <person name="Roger A."/>
        </authorList>
    </citation>
    <scope>NUCLEOTIDE SEQUENCE [LARGE SCALE GENOMIC DNA]</scope>
    <source>
        <strain evidence="14">ATCC 50177 / NandII</strain>
    </source>
</reference>
<evidence type="ECO:0000256" key="3">
    <source>
        <dbReference type="ARBA" id="ARBA00022692"/>
    </source>
</evidence>
<evidence type="ECO:0000256" key="10">
    <source>
        <dbReference type="SAM" id="Phobius"/>
    </source>
</evidence>
<evidence type="ECO:0000256" key="6">
    <source>
        <dbReference type="ARBA" id="ARBA00023065"/>
    </source>
</evidence>
<dbReference type="GO" id="GO:0015386">
    <property type="term" value="F:potassium:proton antiporter activity"/>
    <property type="evidence" value="ECO:0007669"/>
    <property type="project" value="TreeGrafter"/>
</dbReference>
<evidence type="ECO:0000313" key="13">
    <source>
        <dbReference type="EMBL" id="OAO14364.1"/>
    </source>
</evidence>
<feature type="transmembrane region" description="Helical" evidence="10">
    <location>
        <begin position="660"/>
        <end position="676"/>
    </location>
</feature>
<keyword evidence="3 9" id="KW-0812">Transmembrane</keyword>
<dbReference type="NCBIfam" id="TIGR00840">
    <property type="entry name" value="b_cpa1"/>
    <property type="match status" value="1"/>
</dbReference>
<evidence type="ECO:0000256" key="8">
    <source>
        <dbReference type="ARBA" id="ARBA00023201"/>
    </source>
</evidence>
<dbReference type="SUPFAM" id="SSF53822">
    <property type="entry name" value="Periplasmic binding protein-like I"/>
    <property type="match status" value="1"/>
</dbReference>
<gene>
    <name evidence="13" type="ORF">AV274_3954</name>
</gene>
<feature type="transmembrane region" description="Helical" evidence="10">
    <location>
        <begin position="538"/>
        <end position="561"/>
    </location>
</feature>
<dbReference type="Gene3D" id="6.10.140.1330">
    <property type="match status" value="1"/>
</dbReference>
<dbReference type="Proteomes" id="UP000078348">
    <property type="component" value="Unassembled WGS sequence"/>
</dbReference>
<dbReference type="Pfam" id="PF00999">
    <property type="entry name" value="Na_H_Exchanger"/>
    <property type="match status" value="1"/>
</dbReference>
<name>A0A196SEE2_BLAHN</name>
<protein>
    <recommendedName>
        <fullName evidence="9">Sodium/hydrogen exchanger</fullName>
    </recommendedName>
</protein>
<dbReference type="Pfam" id="PF01094">
    <property type="entry name" value="ANF_receptor"/>
    <property type="match status" value="1"/>
</dbReference>
<evidence type="ECO:0000256" key="1">
    <source>
        <dbReference type="ARBA" id="ARBA00004141"/>
    </source>
</evidence>
<keyword evidence="9" id="KW-0050">Antiport</keyword>
<dbReference type="GO" id="GO:0015385">
    <property type="term" value="F:sodium:proton antiporter activity"/>
    <property type="evidence" value="ECO:0007669"/>
    <property type="project" value="InterPro"/>
</dbReference>
<feature type="transmembrane region" description="Helical" evidence="10">
    <location>
        <begin position="636"/>
        <end position="654"/>
    </location>
</feature>
<dbReference type="InterPro" id="IPR028082">
    <property type="entry name" value="Peripla_BP_I"/>
</dbReference>
<sequence length="979" mass="108723">MPERKLVLDVRDLKRDRYETLQVTRDMLSYYTNSTITDPMAAIVGTADDDLNELVQLTAERFVVPQTSFESHSTDLSNAKLYPYFLRLSASQDLVALSLLKLIDQYHWQRFNIIAADNSDGSNAIEEVKNAIDLMPKEFQDYVSIGTSTRYPARMALPLQDDELESVMNSLNTIKKTGNRINILFANPVQAAAFLYTASTQGMTGEGWIYLGTDWNSVLTYAGLEKEYRETVRNAMNGMVGISPFVGDLDWMVTEINKYLKAHPEVQEEAKAVCGKPLEVKKELFPEYMVFAYDAVITVAMGISEVLKSFPNATFQSVPERELLYDKILDVSFTGHSGNIHFKPKIGDRFPVKMEIVNIFDGQITDIGDAEFTAKGSRFTIDKVPRWPGGSTAIPTDRDDEGGDHLSLYMAMTLLWMLVAFVFGALLEHWEVQRLPESGAVVLFGIVAGLLLRYTNSSITSSAGFNSSLFTLFLLPIIIFESGFNMKTKGIFFKNIGTILIYAVFGTLINIFLIGLMMAGLFNLHFFDPLSFSVTECLVFGALIASTDPVCTLGVFGALAVEPMLSMLIYGESVINDAVSIVVYRTISKFLLTPLSFAAIMNACGTFLIMLFGSTIIGAAIALVACLILKYIKISSVVTETIIVFLTAYSAFELTEACELSGITATLACGVTMNYFSLRNLSKPSREFAQNAVKVASSVADTLIFFQVGVNVFLEESLEDVPWKLVLCMYAITTVVRFVTVFGLTYFINKKRTRSKISLGSQLMMVHSGLRGAVSYSLALTFPSHNQTEVTRVTMWLIILTIFIQGCSTYDMLHLLKIPLHCNYDTEARTSSTKKRSIMVDNGSFSAWVAGWVERKVIPFFTKSESDLQQPLIDPDSLDNEFVTKESQMTPMSAPGFTPRHSPMSSMTRIVKGRDGKAVVNRVVDVEADTLADEKDMFVLSDDEIDGDLHQAQETNVDLAKMSIKSNLSMRSSKRSMGN</sequence>
<dbReference type="InterPro" id="IPR001828">
    <property type="entry name" value="ANF_lig-bd_rcpt"/>
</dbReference>
<evidence type="ECO:0000256" key="7">
    <source>
        <dbReference type="ARBA" id="ARBA00023136"/>
    </source>
</evidence>
<keyword evidence="5" id="KW-0915">Sodium</keyword>
<feature type="transmembrane region" description="Helical" evidence="10">
    <location>
        <begin position="406"/>
        <end position="427"/>
    </location>
</feature>
<dbReference type="InterPro" id="IPR006153">
    <property type="entry name" value="Cation/H_exchanger_TM"/>
</dbReference>
<feature type="transmembrane region" description="Helical" evidence="10">
    <location>
        <begin position="688"/>
        <end position="710"/>
    </location>
</feature>
<feature type="transmembrane region" description="Helical" evidence="10">
    <location>
        <begin position="467"/>
        <end position="484"/>
    </location>
</feature>
<dbReference type="PANTHER" id="PTHR10110:SF187">
    <property type="entry name" value="SODIUM_HYDROGEN EXCHANGER"/>
    <property type="match status" value="1"/>
</dbReference>
<dbReference type="OrthoDB" id="196264at2759"/>
<feature type="transmembrane region" description="Helical" evidence="10">
    <location>
        <begin position="439"/>
        <end position="455"/>
    </location>
</feature>
<comment type="similarity">
    <text evidence="9">Belongs to the monovalent cation:proton antiporter 1 (CPA1) transporter (TC 2.A.36) family.</text>
</comment>
<keyword evidence="7 10" id="KW-0472">Membrane</keyword>
<dbReference type="Gene3D" id="3.40.50.2300">
    <property type="match status" value="2"/>
</dbReference>
<feature type="transmembrane region" description="Helical" evidence="10">
    <location>
        <begin position="722"/>
        <end position="747"/>
    </location>
</feature>
<accession>A0A196SEE2</accession>